<dbReference type="PANTHER" id="PTHR14096">
    <property type="entry name" value="APOLIPOPROTEIN L"/>
    <property type="match status" value="1"/>
</dbReference>
<reference evidence="3" key="2">
    <citation type="submission" date="2025-08" db="UniProtKB">
        <authorList>
            <consortium name="Ensembl"/>
        </authorList>
    </citation>
    <scope>IDENTIFICATION</scope>
</reference>
<keyword evidence="4" id="KW-1185">Reference proteome</keyword>
<feature type="transmembrane region" description="Helical" evidence="2">
    <location>
        <begin position="101"/>
        <end position="125"/>
    </location>
</feature>
<reference evidence="3 4" key="1">
    <citation type="submission" date="2020-06" db="EMBL/GenBank/DDBJ databases">
        <authorList>
            <consortium name="Wellcome Sanger Institute Data Sharing"/>
        </authorList>
    </citation>
    <scope>NUCLEOTIDE SEQUENCE [LARGE SCALE GENOMIC DNA]</scope>
</reference>
<name>A0AAY4BRL2_9TELE</name>
<dbReference type="GO" id="GO:0042157">
    <property type="term" value="P:lipoprotein metabolic process"/>
    <property type="evidence" value="ECO:0007669"/>
    <property type="project" value="InterPro"/>
</dbReference>
<evidence type="ECO:0000256" key="1">
    <source>
        <dbReference type="ARBA" id="ARBA00010090"/>
    </source>
</evidence>
<evidence type="ECO:0000313" key="4">
    <source>
        <dbReference type="Proteomes" id="UP000694580"/>
    </source>
</evidence>
<dbReference type="GO" id="GO:0006869">
    <property type="term" value="P:lipid transport"/>
    <property type="evidence" value="ECO:0007669"/>
    <property type="project" value="InterPro"/>
</dbReference>
<dbReference type="InterPro" id="IPR008405">
    <property type="entry name" value="ApoL"/>
</dbReference>
<dbReference type="GO" id="GO:0008289">
    <property type="term" value="F:lipid binding"/>
    <property type="evidence" value="ECO:0007669"/>
    <property type="project" value="InterPro"/>
</dbReference>
<dbReference type="GO" id="GO:0005576">
    <property type="term" value="C:extracellular region"/>
    <property type="evidence" value="ECO:0007669"/>
    <property type="project" value="InterPro"/>
</dbReference>
<reference evidence="3" key="3">
    <citation type="submission" date="2025-09" db="UniProtKB">
        <authorList>
            <consortium name="Ensembl"/>
        </authorList>
    </citation>
    <scope>IDENTIFICATION</scope>
</reference>
<dbReference type="Pfam" id="PF05461">
    <property type="entry name" value="ApoL"/>
    <property type="match status" value="1"/>
</dbReference>
<dbReference type="AlphaFoldDB" id="A0AAY4BRL2"/>
<sequence>MEWWNTVERASHSPICFASNCRSFTQIAEKVHRGLRIFNKVFVERGEVLYEHVIILHAIADDLNNFHKRAKIGGITGGTTAAVGGAAAIAGLALAPVTFGASLIVSAVGLGVATAGGITSASAAISDRVNNLHDRKKIEVVAEDYRERLTDVTRCLHFASEGLRRLRRHPLLRRNNYYAGDWEVRRALQMVTLASEPVERAKLLTANAVATLAGLFKGMDKYFTQDSRQELRKGCKKEATAKVRAVAQQLHEGLVELNRVREELLDHKNGQTSMHPNS</sequence>
<feature type="transmembrane region" description="Helical" evidence="2">
    <location>
        <begin position="72"/>
        <end position="95"/>
    </location>
</feature>
<accession>A0AAY4BRL2</accession>
<keyword evidence="2" id="KW-1133">Transmembrane helix</keyword>
<dbReference type="Proteomes" id="UP000694580">
    <property type="component" value="Chromosome 1"/>
</dbReference>
<keyword evidence="2" id="KW-0472">Membrane</keyword>
<evidence type="ECO:0000313" key="3">
    <source>
        <dbReference type="Ensembl" id="ENSDCDP00010023565.1"/>
    </source>
</evidence>
<dbReference type="GO" id="GO:0016020">
    <property type="term" value="C:membrane"/>
    <property type="evidence" value="ECO:0007669"/>
    <property type="project" value="TreeGrafter"/>
</dbReference>
<organism evidence="3 4">
    <name type="scientific">Denticeps clupeoides</name>
    <name type="common">denticle herring</name>
    <dbReference type="NCBI Taxonomy" id="299321"/>
    <lineage>
        <taxon>Eukaryota</taxon>
        <taxon>Metazoa</taxon>
        <taxon>Chordata</taxon>
        <taxon>Craniata</taxon>
        <taxon>Vertebrata</taxon>
        <taxon>Euteleostomi</taxon>
        <taxon>Actinopterygii</taxon>
        <taxon>Neopterygii</taxon>
        <taxon>Teleostei</taxon>
        <taxon>Clupei</taxon>
        <taxon>Clupeiformes</taxon>
        <taxon>Denticipitoidei</taxon>
        <taxon>Denticipitidae</taxon>
        <taxon>Denticeps</taxon>
    </lineage>
</organism>
<keyword evidence="2" id="KW-0812">Transmembrane</keyword>
<protein>
    <submittedName>
        <fullName evidence="3">Uncharacterized protein</fullName>
    </submittedName>
</protein>
<comment type="similarity">
    <text evidence="1">Belongs to the apolipoprotein L family.</text>
</comment>
<proteinExistence type="inferred from homology"/>
<dbReference type="Ensembl" id="ENSDCDT00010028691.1">
    <property type="protein sequence ID" value="ENSDCDP00010023565.1"/>
    <property type="gene ID" value="ENSDCDG00010014484.1"/>
</dbReference>
<evidence type="ECO:0000256" key="2">
    <source>
        <dbReference type="SAM" id="Phobius"/>
    </source>
</evidence>
<dbReference type="GeneTree" id="ENSGT01030000234599"/>
<dbReference type="PANTHER" id="PTHR14096:SF64">
    <property type="match status" value="1"/>
</dbReference>